<dbReference type="CDD" id="cd14728">
    <property type="entry name" value="Ere-like"/>
    <property type="match status" value="1"/>
</dbReference>
<dbReference type="Gene3D" id="1.20.1440.30">
    <property type="entry name" value="Biosynthetic Protein domain"/>
    <property type="match status" value="1"/>
</dbReference>
<protein>
    <recommendedName>
        <fullName evidence="3">Erythromycin esterase</fullName>
    </recommendedName>
</protein>
<dbReference type="Gene3D" id="3.40.1660.10">
    <property type="entry name" value="EreA-like (biosynthetic domain)"/>
    <property type="match status" value="1"/>
</dbReference>
<dbReference type="Pfam" id="PF05139">
    <property type="entry name" value="Erythro_esteras"/>
    <property type="match status" value="1"/>
</dbReference>
<evidence type="ECO:0008006" key="3">
    <source>
        <dbReference type="Google" id="ProtNLM"/>
    </source>
</evidence>
<dbReference type="EMBL" id="BAABHQ010000002">
    <property type="protein sequence ID" value="GAA4864062.1"/>
    <property type="molecule type" value="Genomic_DNA"/>
</dbReference>
<reference evidence="2" key="1">
    <citation type="journal article" date="2019" name="Int. J. Syst. Evol. Microbiol.">
        <title>The Global Catalogue of Microorganisms (GCM) 10K type strain sequencing project: providing services to taxonomists for standard genome sequencing and annotation.</title>
        <authorList>
            <consortium name="The Broad Institute Genomics Platform"/>
            <consortium name="The Broad Institute Genome Sequencing Center for Infectious Disease"/>
            <person name="Wu L."/>
            <person name="Ma J."/>
        </authorList>
    </citation>
    <scope>NUCLEOTIDE SEQUENCE [LARGE SCALE GENOMIC DNA]</scope>
    <source>
        <strain evidence="2">JCM 17983</strain>
    </source>
</reference>
<keyword evidence="2" id="KW-1185">Reference proteome</keyword>
<dbReference type="PANTHER" id="PTHR31299">
    <property type="entry name" value="ESTERASE, PUTATIVE (AFU_ORTHOLOGUE AFUA_1G05850)-RELATED"/>
    <property type="match status" value="1"/>
</dbReference>
<gene>
    <name evidence="1" type="ORF">GCM10023203_09810</name>
</gene>
<evidence type="ECO:0000313" key="2">
    <source>
        <dbReference type="Proteomes" id="UP001500457"/>
    </source>
</evidence>
<proteinExistence type="predicted"/>
<organism evidence="1 2">
    <name type="scientific">Actinomycetospora straminea</name>
    <dbReference type="NCBI Taxonomy" id="663607"/>
    <lineage>
        <taxon>Bacteria</taxon>
        <taxon>Bacillati</taxon>
        <taxon>Actinomycetota</taxon>
        <taxon>Actinomycetes</taxon>
        <taxon>Pseudonocardiales</taxon>
        <taxon>Pseudonocardiaceae</taxon>
        <taxon>Actinomycetospora</taxon>
    </lineage>
</organism>
<comment type="caution">
    <text evidence="1">The sequence shown here is derived from an EMBL/GenBank/DDBJ whole genome shotgun (WGS) entry which is preliminary data.</text>
</comment>
<dbReference type="InterPro" id="IPR052036">
    <property type="entry name" value="Hydrolase/PRTase-associated"/>
</dbReference>
<dbReference type="InterPro" id="IPR007815">
    <property type="entry name" value="Emycin_Estase"/>
</dbReference>
<dbReference type="Proteomes" id="UP001500457">
    <property type="component" value="Unassembled WGS sequence"/>
</dbReference>
<evidence type="ECO:0000313" key="1">
    <source>
        <dbReference type="EMBL" id="GAA4864062.1"/>
    </source>
</evidence>
<sequence length="409" mass="42102">MLGVSAPPTELSRALAAHARPLGVPDDLPDGEPTEEGLAAWVRAARGARVVALGPAVGGTRELAALAGRCVEELVADAGAGVGTLALQAAESGTTVLDDHVRQGTGNAGGFGEALQGLGSWSWHTREVLDVVRALASRGGVRVVGIDPRRPAPAVRVVGAFLRAAAPDALPPVADGLADLALGYGDGEGTRAAVEQVRERLARDVPALVAATSPTRHAEAVRHAGFLARAAELAATPPERAEAVAARLMADAVLDALDSQDQGDRLVLWAHADHVVVREQTLGAHLRERLGDGYRTLVLSAGTGTVRATRRRRLFGPTRTPATHRLGEVPASSLEGVLLDALPRDAVLDLRDPAVPPAVTAWAGEATVRRSVGDEVSAAAPARATVPCVPGTELDGVAVVRAVHPARAL</sequence>
<accession>A0ABP9DYL5</accession>
<name>A0ABP9DYL5_9PSEU</name>
<dbReference type="SUPFAM" id="SSF159501">
    <property type="entry name" value="EreA/ChaN-like"/>
    <property type="match status" value="1"/>
</dbReference>
<dbReference type="PANTHER" id="PTHR31299:SF0">
    <property type="entry name" value="ESTERASE, PUTATIVE (AFU_ORTHOLOGUE AFUA_1G05850)-RELATED"/>
    <property type="match status" value="1"/>
</dbReference>
<dbReference type="Gene3D" id="3.30.1870.10">
    <property type="entry name" value="EreA-like, domain 2"/>
    <property type="match status" value="1"/>
</dbReference>